<evidence type="ECO:0000256" key="17">
    <source>
        <dbReference type="ARBA" id="ARBA00022777"/>
    </source>
</evidence>
<dbReference type="Gene3D" id="3.30.1340.10">
    <property type="entry name" value="HPr-like"/>
    <property type="match status" value="1"/>
</dbReference>
<evidence type="ECO:0000256" key="18">
    <source>
        <dbReference type="ARBA" id="ARBA00022842"/>
    </source>
</evidence>
<dbReference type="InterPro" id="IPR001020">
    <property type="entry name" value="PTS_HPr_His_P_site"/>
</dbReference>
<dbReference type="InterPro" id="IPR036618">
    <property type="entry name" value="PtsI_HPr-bd_sf"/>
</dbReference>
<dbReference type="InterPro" id="IPR040442">
    <property type="entry name" value="Pyrv_kinase-like_dom_sf"/>
</dbReference>
<keyword evidence="13" id="KW-0762">Sugar transport</keyword>
<reference evidence="24 25" key="1">
    <citation type="submission" date="2024-09" db="EMBL/GenBank/DDBJ databases">
        <authorList>
            <person name="Sun Q."/>
            <person name="Mori K."/>
        </authorList>
    </citation>
    <scope>NUCLEOTIDE SEQUENCE [LARGE SCALE GENOMIC DNA]</scope>
    <source>
        <strain evidence="24 25">JCM 12763</strain>
    </source>
</reference>
<dbReference type="InterPro" id="IPR000032">
    <property type="entry name" value="HPr-like"/>
</dbReference>
<dbReference type="Gene3D" id="3.40.50.510">
    <property type="entry name" value="Phosphotransferase system, mannose-type IIA component"/>
    <property type="match status" value="1"/>
</dbReference>
<dbReference type="Pfam" id="PF02896">
    <property type="entry name" value="PEP-utilizers_C"/>
    <property type="match status" value="1"/>
</dbReference>
<keyword evidence="14 24" id="KW-0808">Transferase</keyword>
<evidence type="ECO:0000256" key="11">
    <source>
        <dbReference type="ARBA" id="ARBA00022448"/>
    </source>
</evidence>
<keyword evidence="12" id="KW-0963">Cytoplasm</keyword>
<comment type="catalytic activity">
    <reaction evidence="1">
        <text>L-histidyl-[protein] + phosphoenolpyruvate = N(pros)-phospho-L-histidyl-[protein] + pyruvate</text>
        <dbReference type="Rhea" id="RHEA:23880"/>
        <dbReference type="Rhea" id="RHEA-COMP:9745"/>
        <dbReference type="Rhea" id="RHEA-COMP:9746"/>
        <dbReference type="ChEBI" id="CHEBI:15361"/>
        <dbReference type="ChEBI" id="CHEBI:29979"/>
        <dbReference type="ChEBI" id="CHEBI:58702"/>
        <dbReference type="ChEBI" id="CHEBI:64837"/>
        <dbReference type="EC" id="2.7.3.9"/>
    </reaction>
</comment>
<evidence type="ECO:0000256" key="8">
    <source>
        <dbReference type="ARBA" id="ARBA00012095"/>
    </source>
</evidence>
<evidence type="ECO:0000256" key="3">
    <source>
        <dbReference type="ARBA" id="ARBA00001946"/>
    </source>
</evidence>
<evidence type="ECO:0000256" key="4">
    <source>
        <dbReference type="ARBA" id="ARBA00002788"/>
    </source>
</evidence>
<dbReference type="Gene3D" id="3.20.20.60">
    <property type="entry name" value="Phosphoenolpyruvate-binding domains"/>
    <property type="match status" value="1"/>
</dbReference>
<evidence type="ECO:0000256" key="21">
    <source>
        <dbReference type="SAM" id="SignalP"/>
    </source>
</evidence>
<evidence type="ECO:0000256" key="12">
    <source>
        <dbReference type="ARBA" id="ARBA00022490"/>
    </source>
</evidence>
<dbReference type="SUPFAM" id="SSF52009">
    <property type="entry name" value="Phosphohistidine domain"/>
    <property type="match status" value="1"/>
</dbReference>
<dbReference type="Gene3D" id="3.50.30.10">
    <property type="entry name" value="Phosphohistidine domain"/>
    <property type="match status" value="1"/>
</dbReference>
<proteinExistence type="inferred from homology"/>
<feature type="compositionally biased region" description="Polar residues" evidence="20">
    <location>
        <begin position="157"/>
        <end position="166"/>
    </location>
</feature>
<feature type="compositionally biased region" description="Basic and acidic residues" evidence="20">
    <location>
        <begin position="134"/>
        <end position="145"/>
    </location>
</feature>
<dbReference type="InterPro" id="IPR036637">
    <property type="entry name" value="Phosphohistidine_dom_sf"/>
</dbReference>
<dbReference type="InterPro" id="IPR015813">
    <property type="entry name" value="Pyrv/PenolPyrv_kinase-like_dom"/>
</dbReference>
<dbReference type="Pfam" id="PF00391">
    <property type="entry name" value="PEP-utilizers"/>
    <property type="match status" value="1"/>
</dbReference>
<evidence type="ECO:0000256" key="19">
    <source>
        <dbReference type="ARBA" id="ARBA00046577"/>
    </source>
</evidence>
<dbReference type="PANTHER" id="PTHR46244:SF6">
    <property type="entry name" value="PHOSPHOENOLPYRUVATE-PROTEIN PHOSPHOTRANSFERASE"/>
    <property type="match status" value="1"/>
</dbReference>
<comment type="cofactor">
    <cofactor evidence="3">
        <name>Mg(2+)</name>
        <dbReference type="ChEBI" id="CHEBI:18420"/>
    </cofactor>
</comment>
<dbReference type="GO" id="GO:0008965">
    <property type="term" value="F:phosphoenolpyruvate-protein phosphotransferase activity"/>
    <property type="evidence" value="ECO:0007669"/>
    <property type="project" value="UniProtKB-EC"/>
</dbReference>
<dbReference type="PRINTS" id="PR01736">
    <property type="entry name" value="PHPHTRNFRASE"/>
</dbReference>
<dbReference type="PROSITE" id="PS00369">
    <property type="entry name" value="PTS_HPR_HIS"/>
    <property type="match status" value="1"/>
</dbReference>
<feature type="signal peptide" evidence="21">
    <location>
        <begin position="1"/>
        <end position="18"/>
    </location>
</feature>
<comment type="caution">
    <text evidence="24">The sequence shown here is derived from an EMBL/GenBank/DDBJ whole genome shotgun (WGS) entry which is preliminary data.</text>
</comment>
<dbReference type="PROSITE" id="PS00742">
    <property type="entry name" value="PEP_ENZYMES_2"/>
    <property type="match status" value="1"/>
</dbReference>
<feature type="region of interest" description="Disordered" evidence="20">
    <location>
        <begin position="134"/>
        <end position="166"/>
    </location>
</feature>
<dbReference type="SUPFAM" id="SSF55594">
    <property type="entry name" value="HPr-like"/>
    <property type="match status" value="1"/>
</dbReference>
<evidence type="ECO:0000259" key="23">
    <source>
        <dbReference type="PROSITE" id="PS51350"/>
    </source>
</evidence>
<name>A0ABV5UYM7_9MICO</name>
<evidence type="ECO:0000313" key="24">
    <source>
        <dbReference type="EMBL" id="MFB9730653.1"/>
    </source>
</evidence>
<dbReference type="Pfam" id="PF00381">
    <property type="entry name" value="PTS-HPr"/>
    <property type="match status" value="1"/>
</dbReference>
<dbReference type="SUPFAM" id="SSF47831">
    <property type="entry name" value="Enzyme I of the PEP:sugar phosphotransferase system HPr-binding (sub)domain"/>
    <property type="match status" value="1"/>
</dbReference>
<dbReference type="InterPro" id="IPR012844">
    <property type="entry name" value="DhaM_N"/>
</dbReference>
<evidence type="ECO:0000256" key="1">
    <source>
        <dbReference type="ARBA" id="ARBA00000683"/>
    </source>
</evidence>
<dbReference type="SUPFAM" id="SSF53062">
    <property type="entry name" value="PTS system fructose IIA component-like"/>
    <property type="match status" value="1"/>
</dbReference>
<dbReference type="Pfam" id="PF03610">
    <property type="entry name" value="EIIA-man"/>
    <property type="match status" value="1"/>
</dbReference>
<dbReference type="InterPro" id="IPR008731">
    <property type="entry name" value="PTS_EIN"/>
</dbReference>
<accession>A0ABV5UYM7</accession>
<dbReference type="InterPro" id="IPR000121">
    <property type="entry name" value="PEP_util_C"/>
</dbReference>
<keyword evidence="16" id="KW-0479">Metal-binding</keyword>
<comment type="function">
    <text evidence="5">General (non sugar-specific) component of the phosphoenolpyruvate-dependent sugar phosphotransferase system (sugar PTS). This major carbohydrate active-transport system catalyzes the phosphorylation of incoming sugar substrates concomitantly with their translocation across the cell membrane. The phosphoryl group from phosphoenolpyruvate (PEP) is transferred to the phosphoryl carrier protein HPr by enzyme I. Phospho-HPr then transfers it to the PTS EIIA domain.</text>
</comment>
<dbReference type="EC" id="2.7.1.121" evidence="8"/>
<evidence type="ECO:0000313" key="25">
    <source>
        <dbReference type="Proteomes" id="UP001589613"/>
    </source>
</evidence>
<dbReference type="InterPro" id="IPR050499">
    <property type="entry name" value="PEP-utilizing_PTS_enzyme"/>
</dbReference>
<dbReference type="InterPro" id="IPR036662">
    <property type="entry name" value="PTS_EIIA_man-typ_sf"/>
</dbReference>
<evidence type="ECO:0000256" key="9">
    <source>
        <dbReference type="ARBA" id="ARBA00012232"/>
    </source>
</evidence>
<dbReference type="InterPro" id="IPR004701">
    <property type="entry name" value="PTS_EIIA_man-typ"/>
</dbReference>
<evidence type="ECO:0000256" key="15">
    <source>
        <dbReference type="ARBA" id="ARBA00022683"/>
    </source>
</evidence>
<keyword evidence="21" id="KW-0732">Signal</keyword>
<evidence type="ECO:0000256" key="5">
    <source>
        <dbReference type="ARBA" id="ARBA00003681"/>
    </source>
</evidence>
<comment type="subcellular location">
    <subcellularLocation>
        <location evidence="6">Cytoplasm</location>
    </subcellularLocation>
</comment>
<evidence type="ECO:0000259" key="22">
    <source>
        <dbReference type="PROSITE" id="PS51096"/>
    </source>
</evidence>
<dbReference type="InterPro" id="IPR008279">
    <property type="entry name" value="PEP-util_enz_mobile_dom"/>
</dbReference>
<evidence type="ECO:0000256" key="6">
    <source>
        <dbReference type="ARBA" id="ARBA00004496"/>
    </source>
</evidence>
<evidence type="ECO:0000256" key="14">
    <source>
        <dbReference type="ARBA" id="ARBA00022679"/>
    </source>
</evidence>
<evidence type="ECO:0000256" key="7">
    <source>
        <dbReference type="ARBA" id="ARBA00007837"/>
    </source>
</evidence>
<keyword evidence="11" id="KW-0813">Transport</keyword>
<dbReference type="InterPro" id="IPR006318">
    <property type="entry name" value="PTS_EI-like"/>
</dbReference>
<dbReference type="Proteomes" id="UP001589613">
    <property type="component" value="Unassembled WGS sequence"/>
</dbReference>
<dbReference type="PANTHER" id="PTHR46244">
    <property type="entry name" value="PHOSPHOENOLPYRUVATE-PROTEIN PHOSPHOTRANSFERASE"/>
    <property type="match status" value="1"/>
</dbReference>
<evidence type="ECO:0000256" key="2">
    <source>
        <dbReference type="ARBA" id="ARBA00001113"/>
    </source>
</evidence>
<evidence type="ECO:0000256" key="13">
    <source>
        <dbReference type="ARBA" id="ARBA00022597"/>
    </source>
</evidence>
<comment type="catalytic activity">
    <reaction evidence="2">
        <text>dihydroxyacetone + phosphoenolpyruvate = dihydroxyacetone phosphate + pyruvate</text>
        <dbReference type="Rhea" id="RHEA:18381"/>
        <dbReference type="ChEBI" id="CHEBI:15361"/>
        <dbReference type="ChEBI" id="CHEBI:16016"/>
        <dbReference type="ChEBI" id="CHEBI:57642"/>
        <dbReference type="ChEBI" id="CHEBI:58702"/>
        <dbReference type="EC" id="2.7.1.121"/>
    </reaction>
</comment>
<evidence type="ECO:0000256" key="20">
    <source>
        <dbReference type="SAM" id="MobiDB-lite"/>
    </source>
</evidence>
<sequence>MRPAVVSLVVVSHSRALAEAAVGLATQMLHGPTGPHVEVAAGLEDGGLGTDAGAVARAVSRADALGGGAGVLVLVDLGSAVLSAEMALELLDPEVAARVRLSPAPLVEGLLAAVVTAAGGADLDTCAREADAGLRAKDEHLRDPRGGVSSAPAEASETGTTTTPSASSLELAVTAEHGLHARPAARLVACAAGRAPRTTLRLRNLTAGRGPVDGLSLSAVATLDAQQGHVLLAEAVGPEAEQLLAELEELALMGFGDLPGPAEPLAEVDVPAPAVSTEPGVAGSGLEAAIGPAVRMESVLETADDHAGSVPEEHQRLADAVVGVRARLAELAEQARRHLGQGEAEVFEAHATLLQDPRITEAAHARIEAGEPATEAWSAAVRAAAEAFATLADPYQRERGQDVHGVGDRVVRMLLGLEEPESTAHGVLVVDELDPALAISLDASKVQGVLTRNGGTTGHGVLIATARGVPVLTGVGDRADVPDGTVVAFDARSGDLVVDPEPALREAFEEMVLARSRERGRALRHARSPAVTTDGVRVRVKANVSSLAVARLGADLGAEGSGLVRTEAVFAQWRQAPSVDQQVQVYAAMAAVYHPHPVTIRTWDVGGDKPLPFHPLPVEGNPFLSARGLRAFVEDPSLLLDQLQAVCTVAVDHPLAVLFPMVTTVQDVRWARELLATAARRAGLSAPPPGLQVGIMVEVPAAALGIAHLAQGLDLVSIGSNDLVQYTLAAERGNPRLAAWSDALDPAVLSLVRSVTAGVPEGVRVGLCGAMAGDPDLAGLLVGLGVQELSASAASVPLVKQRLRTGSTAEFGDLAARALACPDGASVRALVQEAQPTPTVRLSGPRAVGTAR</sequence>
<evidence type="ECO:0000256" key="10">
    <source>
        <dbReference type="ARBA" id="ARBA00020422"/>
    </source>
</evidence>
<dbReference type="RefSeq" id="WP_238330277.1">
    <property type="nucleotide sequence ID" value="NZ_JBHMAX010000002.1"/>
</dbReference>
<feature type="domain" description="HPr" evidence="23">
    <location>
        <begin position="166"/>
        <end position="258"/>
    </location>
</feature>
<dbReference type="PROSITE" id="PS51096">
    <property type="entry name" value="PTS_EIIA_TYPE_4"/>
    <property type="match status" value="1"/>
</dbReference>
<keyword evidence="25" id="KW-1185">Reference proteome</keyword>
<dbReference type="EMBL" id="JBHMAX010000002">
    <property type="protein sequence ID" value="MFB9730653.1"/>
    <property type="molecule type" value="Genomic_DNA"/>
</dbReference>
<dbReference type="InterPro" id="IPR023151">
    <property type="entry name" value="PEP_util_CS"/>
</dbReference>
<dbReference type="InterPro" id="IPR035895">
    <property type="entry name" value="HPr-like_sf"/>
</dbReference>
<feature type="chain" id="PRO_5046437234" description="Phosphocarrier protein HPr" evidence="21">
    <location>
        <begin position="19"/>
        <end position="852"/>
    </location>
</feature>
<evidence type="ECO:0000256" key="16">
    <source>
        <dbReference type="ARBA" id="ARBA00022723"/>
    </source>
</evidence>
<organism evidence="24 25">
    <name type="scientific">Ornithinimicrobium kibberense</name>
    <dbReference type="NCBI Taxonomy" id="282060"/>
    <lineage>
        <taxon>Bacteria</taxon>
        <taxon>Bacillati</taxon>
        <taxon>Actinomycetota</taxon>
        <taxon>Actinomycetes</taxon>
        <taxon>Micrococcales</taxon>
        <taxon>Ornithinimicrobiaceae</taxon>
        <taxon>Ornithinimicrobium</taxon>
    </lineage>
</organism>
<dbReference type="Gene3D" id="1.10.274.10">
    <property type="entry name" value="PtsI, HPr-binding domain"/>
    <property type="match status" value="1"/>
</dbReference>
<comment type="subunit">
    <text evidence="19">Homodimer. The dihydroxyacetone kinase complex is composed of a homodimer of DhaM, a homodimer of DhaK and the subunit DhaL.</text>
</comment>
<dbReference type="EC" id="2.7.3.9" evidence="9"/>
<dbReference type="PROSITE" id="PS51350">
    <property type="entry name" value="PTS_HPR_DOM"/>
    <property type="match status" value="1"/>
</dbReference>
<keyword evidence="17" id="KW-0418">Kinase</keyword>
<comment type="function">
    <text evidence="4">Component of the dihydroxyacetone kinase complex, which is responsible for the phosphoenolpyruvate (PEP)-dependent phosphorylation of dihydroxyacetone. DhaM serves as the phosphoryl donor. Is phosphorylated by phosphoenolpyruvate in an EI- and HPr-dependent reaction, and a phosphorelay system on histidine residues finally leads to phosphoryl transfer to DhaL and dihydroxyacetone.</text>
</comment>
<feature type="domain" description="PTS EIIA type-4" evidence="22">
    <location>
        <begin position="5"/>
        <end position="141"/>
    </location>
</feature>
<dbReference type="NCBIfam" id="TIGR01417">
    <property type="entry name" value="PTS_I_fam"/>
    <property type="match status" value="1"/>
</dbReference>
<protein>
    <recommendedName>
        <fullName evidence="10">Phosphocarrier protein HPr</fullName>
        <ecNumber evidence="8">2.7.1.121</ecNumber>
        <ecNumber evidence="9">2.7.3.9</ecNumber>
    </recommendedName>
</protein>
<keyword evidence="18" id="KW-0460">Magnesium</keyword>
<dbReference type="Pfam" id="PF05524">
    <property type="entry name" value="PEP-utilisers_N"/>
    <property type="match status" value="1"/>
</dbReference>
<keyword evidence="15" id="KW-0598">Phosphotransferase system</keyword>
<comment type="similarity">
    <text evidence="7">Belongs to the PEP-utilizing enzyme family.</text>
</comment>
<gene>
    <name evidence="24" type="primary">ptsP</name>
    <name evidence="24" type="ORF">ACFFN0_01180</name>
</gene>
<dbReference type="SUPFAM" id="SSF51621">
    <property type="entry name" value="Phosphoenolpyruvate/pyruvate domain"/>
    <property type="match status" value="1"/>
</dbReference>
<dbReference type="NCBIfam" id="TIGR02364">
    <property type="entry name" value="dha_pts"/>
    <property type="match status" value="1"/>
</dbReference>